<accession>A0A1W1Z3P9</accession>
<dbReference type="AlphaFoldDB" id="A0A1W1Z3P9"/>
<dbReference type="Proteomes" id="UP000192656">
    <property type="component" value="Unassembled WGS sequence"/>
</dbReference>
<evidence type="ECO:0000313" key="2">
    <source>
        <dbReference type="Proteomes" id="UP000192656"/>
    </source>
</evidence>
<dbReference type="STRING" id="937218.SAMN06297251_102132"/>
<dbReference type="EMBL" id="FWXR01000002">
    <property type="protein sequence ID" value="SMC43013.1"/>
    <property type="molecule type" value="Genomic_DNA"/>
</dbReference>
<sequence length="125" mass="13611">MPAPDEKYRALAKSGRASIWDEALRLYPLKNGVVDQSRPLHSCTGSVRQGNEKEANASGGGAQAWSTRIAAGEAEAYITRSTYTGPQIKEGDKLRRMDRAGQPFYEIASVNDRDAGDIILKLTEA</sequence>
<protein>
    <submittedName>
        <fullName evidence="1">Uncharacterized protein</fullName>
    </submittedName>
</protein>
<reference evidence="1 2" key="1">
    <citation type="submission" date="2017-04" db="EMBL/GenBank/DDBJ databases">
        <authorList>
            <person name="Afonso C.L."/>
            <person name="Miller P.J."/>
            <person name="Scott M.A."/>
            <person name="Spackman E."/>
            <person name="Goraichik I."/>
            <person name="Dimitrov K.M."/>
            <person name="Suarez D.L."/>
            <person name="Swayne D.E."/>
        </authorList>
    </citation>
    <scope>NUCLEOTIDE SEQUENCE [LARGE SCALE GENOMIC DNA]</scope>
    <source>
        <strain evidence="1 2">CGMCC 1.10972</strain>
    </source>
</reference>
<evidence type="ECO:0000313" key="1">
    <source>
        <dbReference type="EMBL" id="SMC43013.1"/>
    </source>
</evidence>
<gene>
    <name evidence="1" type="ORF">SAMN06297251_102132</name>
</gene>
<proteinExistence type="predicted"/>
<organism evidence="1 2">
    <name type="scientific">Fulvimarina manganoxydans</name>
    <dbReference type="NCBI Taxonomy" id="937218"/>
    <lineage>
        <taxon>Bacteria</taxon>
        <taxon>Pseudomonadati</taxon>
        <taxon>Pseudomonadota</taxon>
        <taxon>Alphaproteobacteria</taxon>
        <taxon>Hyphomicrobiales</taxon>
        <taxon>Aurantimonadaceae</taxon>
        <taxon>Fulvimarina</taxon>
    </lineage>
</organism>
<name>A0A1W1Z3P9_9HYPH</name>
<dbReference type="OrthoDB" id="7866819at2"/>
<dbReference type="RefSeq" id="WP_084408592.1">
    <property type="nucleotide sequence ID" value="NZ_FWXR01000002.1"/>
</dbReference>
<keyword evidence="2" id="KW-1185">Reference proteome</keyword>